<keyword evidence="2" id="KW-1185">Reference proteome</keyword>
<sequence length="42" mass="4778">MVSIICGRAVKNSSVLRKIIKIEALFSDFKKDGYSIRQTLTF</sequence>
<gene>
    <name evidence="1" type="ordered locus">RHOM_04575</name>
</gene>
<evidence type="ECO:0000313" key="1">
    <source>
        <dbReference type="EMBL" id="AEN96037.1"/>
    </source>
</evidence>
<dbReference type="Proteomes" id="UP000008178">
    <property type="component" value="Chromosome"/>
</dbReference>
<accession>G2T292</accession>
<name>G2T292_ROSHA</name>
<proteinExistence type="predicted"/>
<protein>
    <submittedName>
        <fullName evidence="1">Uncharacterized protein</fullName>
    </submittedName>
</protein>
<evidence type="ECO:0000313" key="2">
    <source>
        <dbReference type="Proteomes" id="UP000008178"/>
    </source>
</evidence>
<dbReference type="EMBL" id="CP003040">
    <property type="protein sequence ID" value="AEN96037.1"/>
    <property type="molecule type" value="Genomic_DNA"/>
</dbReference>
<organism evidence="1 2">
    <name type="scientific">Roseburia hominis (strain DSM 16839 / JCM 17582 / NCIMB 14029 / A2-183)</name>
    <dbReference type="NCBI Taxonomy" id="585394"/>
    <lineage>
        <taxon>Bacteria</taxon>
        <taxon>Bacillati</taxon>
        <taxon>Bacillota</taxon>
        <taxon>Clostridia</taxon>
        <taxon>Lachnospirales</taxon>
        <taxon>Lachnospiraceae</taxon>
        <taxon>Roseburia</taxon>
    </lineage>
</organism>
<reference evidence="1 2" key="1">
    <citation type="journal article" date="2015" name="Genome Announc.">
        <title>Complete genome sequence of the human gut symbiont Roseburia hominis.</title>
        <authorList>
            <person name="Travis A.J."/>
            <person name="Kelly D."/>
            <person name="Flint H.J."/>
            <person name="Aminov R.I."/>
        </authorList>
    </citation>
    <scope>NUCLEOTIDE SEQUENCE [LARGE SCALE GENOMIC DNA]</scope>
    <source>
        <strain evidence="2">DSM 16839 / JCM 17582 / NCIMB 14029 / A2-183</strain>
    </source>
</reference>
<dbReference type="KEGG" id="rho:RHOM_04575"/>
<dbReference type="AlphaFoldDB" id="G2T292"/>
<dbReference type="STRING" id="585394.RHOM_04575"/>
<dbReference type="HOGENOM" id="CLU_3257265_0_0_9"/>